<dbReference type="GO" id="GO:0006006">
    <property type="term" value="P:glucose metabolic process"/>
    <property type="evidence" value="ECO:0007669"/>
    <property type="project" value="UniProtKB-KW"/>
</dbReference>
<proteinExistence type="inferred from homology"/>
<dbReference type="InterPro" id="IPR019405">
    <property type="entry name" value="Lactonase_7-beta_prop"/>
</dbReference>
<keyword evidence="2" id="KW-0119">Carbohydrate metabolism</keyword>
<dbReference type="GO" id="GO:0016853">
    <property type="term" value="F:isomerase activity"/>
    <property type="evidence" value="ECO:0007669"/>
    <property type="project" value="UniProtKB-KW"/>
</dbReference>
<keyword evidence="2" id="KW-0313">Glucose metabolism</keyword>
<dbReference type="InterPro" id="IPR050282">
    <property type="entry name" value="Cycloisomerase_2"/>
</dbReference>
<name>A0A1H5USB5_9BACT</name>
<reference evidence="3 4" key="1">
    <citation type="submission" date="2016-10" db="EMBL/GenBank/DDBJ databases">
        <authorList>
            <person name="de Groot N.N."/>
        </authorList>
    </citation>
    <scope>NUCLEOTIDE SEQUENCE [LARGE SCALE GENOMIC DNA]</scope>
    <source>
        <strain evidence="3 4">DSM 22489</strain>
    </source>
</reference>
<dbReference type="OrthoDB" id="9790815at2"/>
<gene>
    <name evidence="3" type="ORF">SAMN05421819_1166</name>
</gene>
<dbReference type="InterPro" id="IPR015943">
    <property type="entry name" value="WD40/YVTN_repeat-like_dom_sf"/>
</dbReference>
<dbReference type="AlphaFoldDB" id="A0A1H5USB5"/>
<dbReference type="InterPro" id="IPR011048">
    <property type="entry name" value="Haem_d1_sf"/>
</dbReference>
<sequence length="391" mass="41899">MFEHEPWNRRRFLQASLTLPASRYTRLLHGALLSQDMTAVLPHVAFLGTTGESPGIHVYRADGQRWILQQAIATKAPVSLALHPDGRMLYVLQELSEWEGLPRGAVETFQVETSTGKLRSLGCQGLSLSAIMPRHLAVSPDGTALVVAVQGGGAYNLLPIGVDGQLGTVRSIVKETGCGPDAQHQGSARPQTVLFDRNGHVITADMGSDRLTVFGYDAGLRTLSRHLLPAGSGPRHLALHPSSRRLYVANVLSSSIIGLHYDAHAGVIRDQFVQSCEGYGETLAIHPSSDTLYSSRGDEIAAWRIAPATGMLSVKQRTRMAATVVHELIASAEGQALIAVTSCGVARIRVDSTTGALGNLVSITPMAATRCFTMKPLDTIGAPQLPSMQHR</sequence>
<dbReference type="GO" id="GO:0017057">
    <property type="term" value="F:6-phosphogluconolactonase activity"/>
    <property type="evidence" value="ECO:0007669"/>
    <property type="project" value="TreeGrafter"/>
</dbReference>
<comment type="similarity">
    <text evidence="1">Belongs to the cycloisomerase 2 family.</text>
</comment>
<organism evidence="3 4">
    <name type="scientific">Bryocella elongata</name>
    <dbReference type="NCBI Taxonomy" id="863522"/>
    <lineage>
        <taxon>Bacteria</taxon>
        <taxon>Pseudomonadati</taxon>
        <taxon>Acidobacteriota</taxon>
        <taxon>Terriglobia</taxon>
        <taxon>Terriglobales</taxon>
        <taxon>Acidobacteriaceae</taxon>
        <taxon>Bryocella</taxon>
    </lineage>
</organism>
<accession>A0A1H5USB5</accession>
<dbReference type="PANTHER" id="PTHR30344">
    <property type="entry name" value="6-PHOSPHOGLUCONOLACTONASE-RELATED"/>
    <property type="match status" value="1"/>
</dbReference>
<dbReference type="Proteomes" id="UP000236728">
    <property type="component" value="Unassembled WGS sequence"/>
</dbReference>
<keyword evidence="4" id="KW-1185">Reference proteome</keyword>
<dbReference type="SUPFAM" id="SSF51004">
    <property type="entry name" value="C-terminal (heme d1) domain of cytochrome cd1-nitrite reductase"/>
    <property type="match status" value="1"/>
</dbReference>
<evidence type="ECO:0000256" key="2">
    <source>
        <dbReference type="ARBA" id="ARBA00022526"/>
    </source>
</evidence>
<keyword evidence="3" id="KW-0413">Isomerase</keyword>
<protein>
    <submittedName>
        <fullName evidence="3">6-phosphogluconolactonase, cycloisomerase 2 family</fullName>
    </submittedName>
</protein>
<dbReference type="Gene3D" id="2.130.10.10">
    <property type="entry name" value="YVTN repeat-like/Quinoprotein amine dehydrogenase"/>
    <property type="match status" value="1"/>
</dbReference>
<dbReference type="EMBL" id="FNVA01000001">
    <property type="protein sequence ID" value="SEF77860.1"/>
    <property type="molecule type" value="Genomic_DNA"/>
</dbReference>
<evidence type="ECO:0000256" key="1">
    <source>
        <dbReference type="ARBA" id="ARBA00005564"/>
    </source>
</evidence>
<evidence type="ECO:0000313" key="4">
    <source>
        <dbReference type="Proteomes" id="UP000236728"/>
    </source>
</evidence>
<evidence type="ECO:0000313" key="3">
    <source>
        <dbReference type="EMBL" id="SEF77860.1"/>
    </source>
</evidence>
<dbReference type="PANTHER" id="PTHR30344:SF1">
    <property type="entry name" value="6-PHOSPHOGLUCONOLACTONASE"/>
    <property type="match status" value="1"/>
</dbReference>
<dbReference type="Pfam" id="PF10282">
    <property type="entry name" value="Lactonase"/>
    <property type="match status" value="1"/>
</dbReference>